<gene>
    <name evidence="20" type="ORF">Sps_00542</name>
</gene>
<dbReference type="GO" id="GO:0015344">
    <property type="term" value="F:siderophore uptake transmembrane transporter activity"/>
    <property type="evidence" value="ECO:0007669"/>
    <property type="project" value="TreeGrafter"/>
</dbReference>
<dbReference type="InterPro" id="IPR012910">
    <property type="entry name" value="Plug_dom"/>
</dbReference>
<protein>
    <submittedName>
        <fullName evidence="20">TonB-dependent siderophore receptor</fullName>
    </submittedName>
</protein>
<dbReference type="PROSITE" id="PS01156">
    <property type="entry name" value="TONB_DEPENDENT_REC_2"/>
    <property type="match status" value="1"/>
</dbReference>
<dbReference type="Pfam" id="PF00593">
    <property type="entry name" value="TonB_dep_Rec_b-barrel"/>
    <property type="match status" value="1"/>
</dbReference>
<name>A0A1S6HJP9_9GAMM</name>
<feature type="domain" description="TonB-dependent receptor plug" evidence="19">
    <location>
        <begin position="55"/>
        <end position="152"/>
    </location>
</feature>
<evidence type="ECO:0000256" key="12">
    <source>
        <dbReference type="ARBA" id="ARBA00023170"/>
    </source>
</evidence>
<keyword evidence="10 16" id="KW-0798">TonB box</keyword>
<dbReference type="OrthoDB" id="127311at2"/>
<dbReference type="PANTHER" id="PTHR32552:SF68">
    <property type="entry name" value="FERRICHROME OUTER MEMBRANE TRANSPORTER_PHAGE RECEPTOR"/>
    <property type="match status" value="1"/>
</dbReference>
<comment type="similarity">
    <text evidence="2 14 16">Belongs to the TonB-dependent receptor family.</text>
</comment>
<dbReference type="InterPro" id="IPR000531">
    <property type="entry name" value="Beta-barrel_TonB"/>
</dbReference>
<dbReference type="InterPro" id="IPR010105">
    <property type="entry name" value="TonB_sidphr_rcpt"/>
</dbReference>
<evidence type="ECO:0000313" key="20">
    <source>
        <dbReference type="EMBL" id="AQS35740.1"/>
    </source>
</evidence>
<keyword evidence="3 14" id="KW-0813">Transport</keyword>
<evidence type="ECO:0000256" key="16">
    <source>
        <dbReference type="RuleBase" id="RU003357"/>
    </source>
</evidence>
<evidence type="ECO:0000256" key="1">
    <source>
        <dbReference type="ARBA" id="ARBA00004571"/>
    </source>
</evidence>
<dbReference type="PANTHER" id="PTHR32552">
    <property type="entry name" value="FERRICHROME IRON RECEPTOR-RELATED"/>
    <property type="match status" value="1"/>
</dbReference>
<evidence type="ECO:0000256" key="5">
    <source>
        <dbReference type="ARBA" id="ARBA00022496"/>
    </source>
</evidence>
<evidence type="ECO:0000256" key="2">
    <source>
        <dbReference type="ARBA" id="ARBA00009810"/>
    </source>
</evidence>
<dbReference type="CDD" id="cd01347">
    <property type="entry name" value="ligand_gated_channel"/>
    <property type="match status" value="1"/>
</dbReference>
<keyword evidence="11 14" id="KW-0472">Membrane</keyword>
<dbReference type="EMBL" id="CP014782">
    <property type="protein sequence ID" value="AQS35740.1"/>
    <property type="molecule type" value="Genomic_DNA"/>
</dbReference>
<evidence type="ECO:0000259" key="18">
    <source>
        <dbReference type="Pfam" id="PF00593"/>
    </source>
</evidence>
<evidence type="ECO:0000256" key="11">
    <source>
        <dbReference type="ARBA" id="ARBA00023136"/>
    </source>
</evidence>
<evidence type="ECO:0000313" key="21">
    <source>
        <dbReference type="Proteomes" id="UP000189545"/>
    </source>
</evidence>
<dbReference type="Proteomes" id="UP000189545">
    <property type="component" value="Chromosome"/>
</dbReference>
<evidence type="ECO:0000256" key="9">
    <source>
        <dbReference type="ARBA" id="ARBA00023065"/>
    </source>
</evidence>
<feature type="chain" id="PRO_5012187676" evidence="17">
    <location>
        <begin position="23"/>
        <end position="698"/>
    </location>
</feature>
<keyword evidence="8" id="KW-0408">Iron</keyword>
<dbReference type="SUPFAM" id="SSF56935">
    <property type="entry name" value="Porins"/>
    <property type="match status" value="1"/>
</dbReference>
<dbReference type="GO" id="GO:0038023">
    <property type="term" value="F:signaling receptor activity"/>
    <property type="evidence" value="ECO:0007669"/>
    <property type="project" value="InterPro"/>
</dbReference>
<evidence type="ECO:0000256" key="6">
    <source>
        <dbReference type="ARBA" id="ARBA00022692"/>
    </source>
</evidence>
<evidence type="ECO:0000256" key="17">
    <source>
        <dbReference type="SAM" id="SignalP"/>
    </source>
</evidence>
<keyword evidence="5" id="KW-0410">Iron transport</keyword>
<dbReference type="NCBIfam" id="TIGR01783">
    <property type="entry name" value="TonB-siderophor"/>
    <property type="match status" value="1"/>
</dbReference>
<evidence type="ECO:0000256" key="14">
    <source>
        <dbReference type="PROSITE-ProRule" id="PRU01360"/>
    </source>
</evidence>
<feature type="short sequence motif" description="TonB C-terminal box" evidence="15">
    <location>
        <begin position="681"/>
        <end position="698"/>
    </location>
</feature>
<keyword evidence="6 14" id="KW-0812">Transmembrane</keyword>
<proteinExistence type="inferred from homology"/>
<feature type="domain" description="TonB-dependent receptor-like beta-barrel" evidence="18">
    <location>
        <begin position="233"/>
        <end position="668"/>
    </location>
</feature>
<accession>A0A1S6HJP9</accession>
<evidence type="ECO:0000256" key="8">
    <source>
        <dbReference type="ARBA" id="ARBA00023004"/>
    </source>
</evidence>
<dbReference type="KEGG" id="spsw:Sps_00542"/>
<keyword evidence="12 20" id="KW-0675">Receptor</keyword>
<reference evidence="20 21" key="1">
    <citation type="submission" date="2016-03" db="EMBL/GenBank/DDBJ databases">
        <title>Complete genome sequence of Shewanella psychrophila WP2, a deep sea bacterium isolated from west Pacific sediment.</title>
        <authorList>
            <person name="Xu G."/>
            <person name="Jian H."/>
        </authorList>
    </citation>
    <scope>NUCLEOTIDE SEQUENCE [LARGE SCALE GENOMIC DNA]</scope>
    <source>
        <strain evidence="20 21">WP2</strain>
    </source>
</reference>
<evidence type="ECO:0000256" key="15">
    <source>
        <dbReference type="PROSITE-ProRule" id="PRU10144"/>
    </source>
</evidence>
<organism evidence="20 21">
    <name type="scientific">Shewanella psychrophila</name>
    <dbReference type="NCBI Taxonomy" id="225848"/>
    <lineage>
        <taxon>Bacteria</taxon>
        <taxon>Pseudomonadati</taxon>
        <taxon>Pseudomonadota</taxon>
        <taxon>Gammaproteobacteria</taxon>
        <taxon>Alteromonadales</taxon>
        <taxon>Shewanellaceae</taxon>
        <taxon>Shewanella</taxon>
    </lineage>
</organism>
<evidence type="ECO:0000256" key="4">
    <source>
        <dbReference type="ARBA" id="ARBA00022452"/>
    </source>
</evidence>
<comment type="subcellular location">
    <subcellularLocation>
        <location evidence="1 14">Cell outer membrane</location>
        <topology evidence="1 14">Multi-pass membrane protein</topology>
    </subcellularLocation>
</comment>
<keyword evidence="7 17" id="KW-0732">Signal</keyword>
<dbReference type="Pfam" id="PF07715">
    <property type="entry name" value="Plug"/>
    <property type="match status" value="1"/>
</dbReference>
<evidence type="ECO:0000256" key="10">
    <source>
        <dbReference type="ARBA" id="ARBA00023077"/>
    </source>
</evidence>
<evidence type="ECO:0000256" key="13">
    <source>
        <dbReference type="ARBA" id="ARBA00023237"/>
    </source>
</evidence>
<dbReference type="InterPro" id="IPR037066">
    <property type="entry name" value="Plug_dom_sf"/>
</dbReference>
<keyword evidence="4 14" id="KW-1134">Transmembrane beta strand</keyword>
<feature type="signal peptide" evidence="17">
    <location>
        <begin position="1"/>
        <end position="22"/>
    </location>
</feature>
<dbReference type="STRING" id="225848.Sps_00542"/>
<dbReference type="InterPro" id="IPR039426">
    <property type="entry name" value="TonB-dep_rcpt-like"/>
</dbReference>
<evidence type="ECO:0000259" key="19">
    <source>
        <dbReference type="Pfam" id="PF07715"/>
    </source>
</evidence>
<evidence type="ECO:0000256" key="3">
    <source>
        <dbReference type="ARBA" id="ARBA00022448"/>
    </source>
</evidence>
<dbReference type="PROSITE" id="PS52016">
    <property type="entry name" value="TONB_DEPENDENT_REC_3"/>
    <property type="match status" value="1"/>
</dbReference>
<dbReference type="Gene3D" id="2.40.170.20">
    <property type="entry name" value="TonB-dependent receptor, beta-barrel domain"/>
    <property type="match status" value="1"/>
</dbReference>
<sequence>MFKLSTTSIAVMAAMTIIPAQAHEKGSGEIERISVTGTKSVISSHGSAMKMETSQLDTAGTVAVYDSSLMEAQKAQTLGDVLKNDASVSAGNTRRNRERFYMRGFVLEPDQSYLRDGQFHLSRYSQPIELYERIEVLKGTGALLYGKSTPAGLINLVTKKADKDEFKFSIQHEFGSFGHSKSTLDVAGALNESGTIRARSILSKSHKDGWREYKDGSKAESERFVGALMLEGDISDDTTITFNYDKTDDDGKLDMGALHLKNKKTGEHELIGKRGYIWDMPWAKRKSDVENIGFTVNSNLSDDWSFNTGVNKQIHERRTLESMYGKVQGVDLEKKQYSLRGRDTFEKFAVLTGYFDLKGEFDTGGINHRMVIGTNFIDYSRTGKQMSMKIKNKVSWDAPAIINRPDELDYRNGKDMAKLARKSYGVYVQDQIELNDQWHVIAGVRLDREETDTSTQNNILPKLGVIYHPTDNTSIYTTYSESFEPKDPIMNSDDVNYGKSLDAERGESFEIGAKGEFLDGALYLSTALFNIEQNNKVITDKTGKHPETTQAGSVRHRGIEFSAEGQLTNDLSLLTSMMYIDAKIIKDPRFEGNLSRDVPKFSASTWLSYSLTDDTKLSAGAVYVGERYGDPANEFLKDGYVKVDLGLSHTVNLGSDHAAIVRFTVDNLFDADYLKGGCTNNANFGDGRAFKASLEYKF</sequence>
<dbReference type="AlphaFoldDB" id="A0A1S6HJP9"/>
<keyword evidence="13 14" id="KW-0998">Cell outer membrane</keyword>
<dbReference type="Gene3D" id="2.170.130.10">
    <property type="entry name" value="TonB-dependent receptor, plug domain"/>
    <property type="match status" value="1"/>
</dbReference>
<dbReference type="GO" id="GO:0015891">
    <property type="term" value="P:siderophore transport"/>
    <property type="evidence" value="ECO:0007669"/>
    <property type="project" value="InterPro"/>
</dbReference>
<keyword evidence="21" id="KW-1185">Reference proteome</keyword>
<evidence type="ECO:0000256" key="7">
    <source>
        <dbReference type="ARBA" id="ARBA00022729"/>
    </source>
</evidence>
<dbReference type="InterPro" id="IPR036942">
    <property type="entry name" value="Beta-barrel_TonB_sf"/>
</dbReference>
<dbReference type="RefSeq" id="WP_077751059.1">
    <property type="nucleotide sequence ID" value="NZ_CP014782.1"/>
</dbReference>
<dbReference type="GO" id="GO:0009279">
    <property type="term" value="C:cell outer membrane"/>
    <property type="evidence" value="ECO:0007669"/>
    <property type="project" value="UniProtKB-SubCell"/>
</dbReference>
<keyword evidence="9" id="KW-0406">Ion transport</keyword>
<dbReference type="InterPro" id="IPR010917">
    <property type="entry name" value="TonB_rcpt_CS"/>
</dbReference>